<dbReference type="EMBL" id="KV425932">
    <property type="protein sequence ID" value="KZV97291.1"/>
    <property type="molecule type" value="Genomic_DNA"/>
</dbReference>
<reference evidence="2 3" key="1">
    <citation type="journal article" date="2016" name="Mol. Biol. Evol.">
        <title>Comparative Genomics of Early-Diverging Mushroom-Forming Fungi Provides Insights into the Origins of Lignocellulose Decay Capabilities.</title>
        <authorList>
            <person name="Nagy L.G."/>
            <person name="Riley R."/>
            <person name="Tritt A."/>
            <person name="Adam C."/>
            <person name="Daum C."/>
            <person name="Floudas D."/>
            <person name="Sun H."/>
            <person name="Yadav J.S."/>
            <person name="Pangilinan J."/>
            <person name="Larsson K.H."/>
            <person name="Matsuura K."/>
            <person name="Barry K."/>
            <person name="Labutti K."/>
            <person name="Kuo R."/>
            <person name="Ohm R.A."/>
            <person name="Bhattacharya S.S."/>
            <person name="Shirouzu T."/>
            <person name="Yoshinaga Y."/>
            <person name="Martin F.M."/>
            <person name="Grigoriev I.V."/>
            <person name="Hibbett D.S."/>
        </authorList>
    </citation>
    <scope>NUCLEOTIDE SEQUENCE [LARGE SCALE GENOMIC DNA]</scope>
    <source>
        <strain evidence="2 3">HHB12029</strain>
    </source>
</reference>
<dbReference type="Proteomes" id="UP000077266">
    <property type="component" value="Unassembled WGS sequence"/>
</dbReference>
<keyword evidence="3" id="KW-1185">Reference proteome</keyword>
<accession>A0A165L3E9</accession>
<proteinExistence type="predicted"/>
<dbReference type="AlphaFoldDB" id="A0A165L3E9"/>
<evidence type="ECO:0000256" key="1">
    <source>
        <dbReference type="SAM" id="MobiDB-lite"/>
    </source>
</evidence>
<gene>
    <name evidence="2" type="ORF">EXIGLDRAFT_764581</name>
</gene>
<evidence type="ECO:0000313" key="3">
    <source>
        <dbReference type="Proteomes" id="UP000077266"/>
    </source>
</evidence>
<feature type="non-terminal residue" evidence="2">
    <location>
        <position position="1"/>
    </location>
</feature>
<dbReference type="STRING" id="1314781.A0A165L3E9"/>
<name>A0A165L3E9_EXIGL</name>
<evidence type="ECO:0000313" key="2">
    <source>
        <dbReference type="EMBL" id="KZV97291.1"/>
    </source>
</evidence>
<sequence length="66" mass="7006">FGLPGSVIGASLGGLGVEEIEKLAGLIPDNIALGVKECFDHCGLKRPETQPTKQQQQRVGGNAFWE</sequence>
<dbReference type="OrthoDB" id="1921208at2759"/>
<feature type="compositionally biased region" description="Polar residues" evidence="1">
    <location>
        <begin position="49"/>
        <end position="59"/>
    </location>
</feature>
<protein>
    <submittedName>
        <fullName evidence="2">Uncharacterized protein</fullName>
    </submittedName>
</protein>
<organism evidence="2 3">
    <name type="scientific">Exidia glandulosa HHB12029</name>
    <dbReference type="NCBI Taxonomy" id="1314781"/>
    <lineage>
        <taxon>Eukaryota</taxon>
        <taxon>Fungi</taxon>
        <taxon>Dikarya</taxon>
        <taxon>Basidiomycota</taxon>
        <taxon>Agaricomycotina</taxon>
        <taxon>Agaricomycetes</taxon>
        <taxon>Auriculariales</taxon>
        <taxon>Exidiaceae</taxon>
        <taxon>Exidia</taxon>
    </lineage>
</organism>
<dbReference type="InParanoid" id="A0A165L3E9"/>
<feature type="region of interest" description="Disordered" evidence="1">
    <location>
        <begin position="45"/>
        <end position="66"/>
    </location>
</feature>